<dbReference type="SMART" id="SM00672">
    <property type="entry name" value="CAP10"/>
    <property type="match status" value="1"/>
</dbReference>
<feature type="transmembrane region" description="Helical" evidence="2">
    <location>
        <begin position="148"/>
        <end position="168"/>
    </location>
</feature>
<dbReference type="PANTHER" id="PTHR12203:SF104">
    <property type="entry name" value="PROTEIN CAP1, PUTATIVE (AFU_ORTHOLOGUE AFUA_1G05595)-RELATED"/>
    <property type="match status" value="1"/>
</dbReference>
<feature type="transmembrane region" description="Helical" evidence="2">
    <location>
        <begin position="18"/>
        <end position="38"/>
    </location>
</feature>
<keyword evidence="2" id="KW-0812">Transmembrane</keyword>
<dbReference type="VEuPathDB" id="FungiDB:yc1106_05564"/>
<feature type="region of interest" description="Disordered" evidence="1">
    <location>
        <begin position="915"/>
        <end position="939"/>
    </location>
</feature>
<keyword evidence="5" id="KW-1185">Reference proteome</keyword>
<feature type="transmembrane region" description="Helical" evidence="2">
    <location>
        <begin position="44"/>
        <end position="64"/>
    </location>
</feature>
<dbReference type="AlphaFoldDB" id="A0A9Q8ZAR3"/>
<accession>A0A9Q8ZAR3</accession>
<dbReference type="InterPro" id="IPR006598">
    <property type="entry name" value="CAP10"/>
</dbReference>
<evidence type="ECO:0000256" key="1">
    <source>
        <dbReference type="SAM" id="MobiDB-lite"/>
    </source>
</evidence>
<feature type="region of interest" description="Disordered" evidence="1">
    <location>
        <begin position="587"/>
        <end position="607"/>
    </location>
</feature>
<feature type="transmembrane region" description="Helical" evidence="2">
    <location>
        <begin position="366"/>
        <end position="384"/>
    </location>
</feature>
<feature type="transmembrane region" description="Helical" evidence="2">
    <location>
        <begin position="174"/>
        <end position="199"/>
    </location>
</feature>
<gene>
    <name evidence="4" type="ORF">yc1106_05564</name>
</gene>
<feature type="transmembrane region" description="Helical" evidence="2">
    <location>
        <begin position="327"/>
        <end position="346"/>
    </location>
</feature>
<reference evidence="4" key="1">
    <citation type="submission" date="2021-12" db="EMBL/GenBank/DDBJ databases">
        <title>Curvularia clavata genome.</title>
        <authorList>
            <person name="Cao Y."/>
        </authorList>
    </citation>
    <scope>NUCLEOTIDE SEQUENCE</scope>
    <source>
        <strain evidence="4">Yc1106</strain>
    </source>
</reference>
<protein>
    <submittedName>
        <fullName evidence="4">Glycosyltransferase family 90 protein</fullName>
    </submittedName>
</protein>
<feature type="compositionally biased region" description="Basic and acidic residues" evidence="1">
    <location>
        <begin position="915"/>
        <end position="927"/>
    </location>
</feature>
<dbReference type="EMBL" id="CP089277">
    <property type="protein sequence ID" value="USP78290.1"/>
    <property type="molecule type" value="Genomic_DNA"/>
</dbReference>
<dbReference type="PANTHER" id="PTHR12203">
    <property type="entry name" value="KDEL LYS-ASP-GLU-LEU CONTAINING - RELATED"/>
    <property type="match status" value="1"/>
</dbReference>
<evidence type="ECO:0000256" key="2">
    <source>
        <dbReference type="SAM" id="Phobius"/>
    </source>
</evidence>
<name>A0A9Q8ZAR3_CURCL</name>
<sequence length="987" mass="110734">MHPALSTLADHVVKYRDALFLLAPPLYVALTAVAALYTPTHHSLLVTAVSWLIVWVPAVFWVGIYSNSSKAQRKAGWLAGALLGLSAICDRAACDKHGIWATKALLLFFANLFADNELLARRLALPTYTPLEDHATEKKVSTESAGHVDHTGTLVVLTICASGALGVYTTPTTFVLGLSSAIFAAVGLVMFKSIIMAAAPEEGEDTKRKLTSGTVDLRAAITGVHKAQRLAALRDVAVAIAVVCGIASILMESSVSASNISWEPTYQEYEREWRDVHNFRILQHFLWMLPVNAIVNLLTFIMIYLIGAGHLTLVTVFSLLGMRLFSAPSYSFVLFMLIFDSTALIYVSEKLLRGTGEMRRFRGLRIVAFVATAAVVGSLLFGRYSAQRTVPVRSDGFFVPPDMASSASLDPIPMDMSKGHPAAQLIDAAEAEFQKILNRQSKSLAEAVSEYRRRHGISPPPHFDKWYEFARRNGVVMIDEYDMINEMLLPFWALKPATIRSRIASALGHEDSALLAVAIRHGAVENFQNGEEWQQQATVGMMKDFVQYLPDMDLGFNLHDEPRVIVPNNLLSSMIAKARNEVLPRAAKNASPRNGFSEHPADLNDGTRFVESSTTKFNRFAHQQTWTHSRLSCPADSQAQTFEDEAADNRKAYATSDLGFIYNMTAFSDICNSPSLSSTYGFFERPNAFNIIHELTPVFSQSKISSFQDILYPSPWYWMGKVGYDETRDTTWENKTNSLYWRGSTTGGFSRNGGWRRQHRQHVVRRLNAPDTAKILEPVRSPSKDKNPITNYTVAEVDRMAFKDLIDVRFSHIGQCDPGDCDAQKEFFKVTERVDGQDAWYYKHLLDMDGNAFSGRFYSFLKSRSLTYKMALFREWHAEWLMPWVHYIPLSLRGDEHLDLVRWFSGTKVFDKDGDGKLDHSDADGGKKGGNGNSEGEKRARQIAIRSTEWHDKVLRNVDFEAWFFRLLLEYGRVVDDNREEIGFPGP</sequence>
<dbReference type="InterPro" id="IPR051091">
    <property type="entry name" value="O-Glucosyltr/Glycosyltrsf_90"/>
</dbReference>
<evidence type="ECO:0000313" key="4">
    <source>
        <dbReference type="EMBL" id="USP78290.1"/>
    </source>
</evidence>
<evidence type="ECO:0000259" key="3">
    <source>
        <dbReference type="SMART" id="SM00672"/>
    </source>
</evidence>
<dbReference type="OrthoDB" id="541052at2759"/>
<organism evidence="4 5">
    <name type="scientific">Curvularia clavata</name>
    <dbReference type="NCBI Taxonomy" id="95742"/>
    <lineage>
        <taxon>Eukaryota</taxon>
        <taxon>Fungi</taxon>
        <taxon>Dikarya</taxon>
        <taxon>Ascomycota</taxon>
        <taxon>Pezizomycotina</taxon>
        <taxon>Dothideomycetes</taxon>
        <taxon>Pleosporomycetidae</taxon>
        <taxon>Pleosporales</taxon>
        <taxon>Pleosporineae</taxon>
        <taxon>Pleosporaceae</taxon>
        <taxon>Curvularia</taxon>
    </lineage>
</organism>
<evidence type="ECO:0000313" key="5">
    <source>
        <dbReference type="Proteomes" id="UP001056012"/>
    </source>
</evidence>
<keyword evidence="2" id="KW-0472">Membrane</keyword>
<proteinExistence type="predicted"/>
<keyword evidence="2" id="KW-1133">Transmembrane helix</keyword>
<feature type="transmembrane region" description="Helical" evidence="2">
    <location>
        <begin position="285"/>
        <end position="307"/>
    </location>
</feature>
<feature type="domain" description="Glycosyl transferase CAP10" evidence="3">
    <location>
        <begin position="654"/>
        <end position="922"/>
    </location>
</feature>
<dbReference type="Proteomes" id="UP001056012">
    <property type="component" value="Chromosome 4"/>
</dbReference>